<proteinExistence type="inferred from homology"/>
<evidence type="ECO:0000256" key="8">
    <source>
        <dbReference type="SAM" id="Phobius"/>
    </source>
</evidence>
<dbReference type="HOGENOM" id="CLU_412082_0_0_14"/>
<evidence type="ECO:0000256" key="1">
    <source>
        <dbReference type="ARBA" id="ARBA00004651"/>
    </source>
</evidence>
<dbReference type="Pfam" id="PF02534">
    <property type="entry name" value="T4SS-DNA_transf"/>
    <property type="match status" value="1"/>
</dbReference>
<feature type="compositionally biased region" description="Low complexity" evidence="7">
    <location>
        <begin position="539"/>
        <end position="554"/>
    </location>
</feature>
<evidence type="ECO:0000256" key="6">
    <source>
        <dbReference type="ARBA" id="ARBA00023136"/>
    </source>
</evidence>
<comment type="subcellular location">
    <subcellularLocation>
        <location evidence="1">Cell membrane</location>
        <topology evidence="1">Multi-pass membrane protein</topology>
    </subcellularLocation>
</comment>
<feature type="domain" description="TraD/TraG TraM recognition site" evidence="9">
    <location>
        <begin position="449"/>
        <end position="570"/>
    </location>
</feature>
<evidence type="ECO:0000313" key="10">
    <source>
        <dbReference type="EMBL" id="BAH69820.1"/>
    </source>
</evidence>
<organism evidence="10 11">
    <name type="scientific">Mycoplasmopsis fermentans (strain ATCC 19989 / NBRC 14854 / NCTC 10117 / PG18)</name>
    <name type="common">Mycoplasma fermentans</name>
    <dbReference type="NCBI Taxonomy" id="496833"/>
    <lineage>
        <taxon>Bacteria</taxon>
        <taxon>Bacillati</taxon>
        <taxon>Mycoplasmatota</taxon>
        <taxon>Mycoplasmoidales</taxon>
        <taxon>Metamycoplasmataceae</taxon>
        <taxon>Mycoplasmopsis</taxon>
    </lineage>
</organism>
<dbReference type="GO" id="GO:0005886">
    <property type="term" value="C:plasma membrane"/>
    <property type="evidence" value="ECO:0007669"/>
    <property type="project" value="UniProtKB-SubCell"/>
</dbReference>
<keyword evidence="11" id="KW-1185">Reference proteome</keyword>
<keyword evidence="5 8" id="KW-1133">Transmembrane helix</keyword>
<dbReference type="InterPro" id="IPR032689">
    <property type="entry name" value="TraG-D_C"/>
</dbReference>
<evidence type="ECO:0000256" key="4">
    <source>
        <dbReference type="ARBA" id="ARBA00022692"/>
    </source>
</evidence>
<protein>
    <recommendedName>
        <fullName evidence="9">TraD/TraG TraM recognition site domain-containing protein</fullName>
    </recommendedName>
</protein>
<evidence type="ECO:0000256" key="5">
    <source>
        <dbReference type="ARBA" id="ARBA00022989"/>
    </source>
</evidence>
<dbReference type="CDD" id="cd01127">
    <property type="entry name" value="TrwB_TraG_TraD_VirD4"/>
    <property type="match status" value="1"/>
</dbReference>
<keyword evidence="4 8" id="KW-0812">Transmembrane</keyword>
<gene>
    <name evidence="10" type="ordered locus">MBIO_0555</name>
</gene>
<dbReference type="Gene3D" id="3.40.50.300">
    <property type="entry name" value="P-loop containing nucleotide triphosphate hydrolases"/>
    <property type="match status" value="1"/>
</dbReference>
<dbReference type="EMBL" id="AP009608">
    <property type="protein sequence ID" value="BAH69820.1"/>
    <property type="molecule type" value="Genomic_DNA"/>
</dbReference>
<dbReference type="Proteomes" id="UP000006810">
    <property type="component" value="Chromosome"/>
</dbReference>
<accession>C4XF98</accession>
<dbReference type="PANTHER" id="PTHR37937:SF1">
    <property type="entry name" value="CONJUGATIVE TRANSFER: DNA TRANSPORT"/>
    <property type="match status" value="1"/>
</dbReference>
<evidence type="ECO:0000313" key="11">
    <source>
        <dbReference type="Proteomes" id="UP000006810"/>
    </source>
</evidence>
<reference evidence="10 11" key="1">
    <citation type="journal article" date="2009" name="Curr. Microbiol.">
        <title>Molecular cloning and expression of a novel cholinephosphotransferase involved in glycoglycerophospholipid biosynthesis of Mycoplasma fermentans.</title>
        <authorList>
            <person name="Ishida N."/>
            <person name="Irikura D."/>
            <person name="Matsuda K."/>
            <person name="Sato S."/>
            <person name="Asano K."/>
        </authorList>
    </citation>
    <scope>NUCLEOTIDE SEQUENCE [LARGE SCALE GENOMIC DNA]</scope>
    <source>
        <strain evidence="11">ATCC 19989 / NBRC 14854 / NCTC 10117 / PG18</strain>
    </source>
</reference>
<dbReference type="PATRIC" id="fig|496833.3.peg.142"/>
<feature type="region of interest" description="Disordered" evidence="7">
    <location>
        <begin position="536"/>
        <end position="558"/>
    </location>
</feature>
<dbReference type="AlphaFoldDB" id="C4XF98"/>
<feature type="transmembrane region" description="Helical" evidence="8">
    <location>
        <begin position="12"/>
        <end position="34"/>
    </location>
</feature>
<dbReference type="InterPro" id="IPR051539">
    <property type="entry name" value="T4SS-coupling_protein"/>
</dbReference>
<dbReference type="InterPro" id="IPR003688">
    <property type="entry name" value="TraG/VirD4"/>
</dbReference>
<evidence type="ECO:0000259" key="9">
    <source>
        <dbReference type="Pfam" id="PF12696"/>
    </source>
</evidence>
<comment type="similarity">
    <text evidence="2">Belongs to the VirD4/TraG family.</text>
</comment>
<dbReference type="InterPro" id="IPR027417">
    <property type="entry name" value="P-loop_NTPase"/>
</dbReference>
<dbReference type="eggNOG" id="COG3505">
    <property type="taxonomic scope" value="Bacteria"/>
</dbReference>
<dbReference type="Pfam" id="PF12696">
    <property type="entry name" value="TraG-D_C"/>
    <property type="match status" value="1"/>
</dbReference>
<evidence type="ECO:0000256" key="7">
    <source>
        <dbReference type="SAM" id="MobiDB-lite"/>
    </source>
</evidence>
<keyword evidence="6 8" id="KW-0472">Membrane</keyword>
<evidence type="ECO:0000256" key="2">
    <source>
        <dbReference type="ARBA" id="ARBA00008806"/>
    </source>
</evidence>
<evidence type="ECO:0000256" key="3">
    <source>
        <dbReference type="ARBA" id="ARBA00022475"/>
    </source>
</evidence>
<name>C4XF98_MYCFP</name>
<dbReference type="PANTHER" id="PTHR37937">
    <property type="entry name" value="CONJUGATIVE TRANSFER: DNA TRANSPORT"/>
    <property type="match status" value="1"/>
</dbReference>
<sequence length="740" mass="85065">MMGDKKKKILKISLSAVAILLAAIIIFLALAIIFNVKRLKSFKMVSIKDFFAQTKASIYAFPKQFLISYAFLLIASIAGISYLFYKNKLKTSLLKPNKYWYRNEIDNSGVSNETFDKKFKVAPNYVGNQNNANWVIKFDSNLNKWWVNEPESDINSVVLGGVGSGKTQRVLLPNIIYNSHLRYKYRANFCIPDPKKEIIKMVGKKLEKQGYKIYAVDFSDTKKSVGWNPLSFAYKLAHRVPEGHPKWEDNMNEAISEINNVVEQLKWGNNSDGNPMWVDNAKLIVNVVAQFLLLLSIDRPDLLPERHFNLQSVASMCNLDTWNPKQKWISICYINAETNKRYYWAELFKNVKTIANIVPETLTGNLSHTTSALKNFTEDEFIKRLTRETKSFDLHGIVSSNEPYVIFIHYPDHKPSNHFLVSMLIDQIYQALIDCANSKEDLKLERKFFFMLDEAGNLPPILNLDNKVTISRSRNVFFQLVLQDYNQLKKYNTSTNHNVDSIIRSNLQFTYFLNSIDEKTLSDLSNSLGKKEVIKKSTSKSSSTSANGGSSSESESVEEKPLMSVAEIKAKNKEYAIIQKIGFLPMIVKTKLAYKYFSNDNYVFECDETENTVNESWNYQDLPDVELPVRNPIKNYDQLNDSSRAKKAREESLNKELNDKKVQKKLILEMQNARGSIKELSEYKDKISEWPKLALAWQKILSFQQKYKNKLSSELVNDFTKSINICLDQMNDIKTAGAKT</sequence>
<keyword evidence="3" id="KW-1003">Cell membrane</keyword>
<dbReference type="KEGG" id="mfp:MBIO_0555"/>
<feature type="transmembrane region" description="Helical" evidence="8">
    <location>
        <begin position="66"/>
        <end position="85"/>
    </location>
</feature>
<dbReference type="SUPFAM" id="SSF52540">
    <property type="entry name" value="P-loop containing nucleoside triphosphate hydrolases"/>
    <property type="match status" value="1"/>
</dbReference>